<reference evidence="1" key="1">
    <citation type="journal article" date="2022" name="Front. Microbiol.">
        <title>New perspectives on an old grouping: The genomic and phenotypic variability of Oxalobacter formigenes and the implications for calcium oxalate stone prevention.</title>
        <authorList>
            <person name="Chmiel J.A."/>
            <person name="Carr C."/>
            <person name="Stuivenberg G.A."/>
            <person name="Venema R."/>
            <person name="Chanyi R.M."/>
            <person name="Al K.F."/>
            <person name="Giguere D."/>
            <person name="Say H."/>
            <person name="Akouris P.P."/>
            <person name="Dominguez Romero S.A."/>
            <person name="Kwong A."/>
            <person name="Tai V."/>
            <person name="Koval S.F."/>
            <person name="Razvi H."/>
            <person name="Bjazevic J."/>
            <person name="Burton J.P."/>
        </authorList>
    </citation>
    <scope>NUCLEOTIDE SEQUENCE</scope>
    <source>
        <strain evidence="1">OxK</strain>
    </source>
</reference>
<accession>A0A9E9LAG2</accession>
<dbReference type="EMBL" id="CP098251">
    <property type="protein sequence ID" value="WAV90528.1"/>
    <property type="molecule type" value="Genomic_DNA"/>
</dbReference>
<evidence type="ECO:0000313" key="1">
    <source>
        <dbReference type="EMBL" id="WAV90528.1"/>
    </source>
</evidence>
<name>A0A9E9LAG2_9BURK</name>
<organism evidence="1">
    <name type="scientific">Oxalobacter aliiformigenes</name>
    <dbReference type="NCBI Taxonomy" id="2946593"/>
    <lineage>
        <taxon>Bacteria</taxon>
        <taxon>Pseudomonadati</taxon>
        <taxon>Pseudomonadota</taxon>
        <taxon>Betaproteobacteria</taxon>
        <taxon>Burkholderiales</taxon>
        <taxon>Oxalobacteraceae</taxon>
        <taxon>Oxalobacter</taxon>
    </lineage>
</organism>
<gene>
    <name evidence="1" type="ORF">NB646_06555</name>
</gene>
<dbReference type="Proteomes" id="UP001164819">
    <property type="component" value="Chromosome"/>
</dbReference>
<protein>
    <submittedName>
        <fullName evidence="1">Uncharacterized protein</fullName>
    </submittedName>
</protein>
<dbReference type="RefSeq" id="WP_269315572.1">
    <property type="nucleotide sequence ID" value="NZ_CP098251.1"/>
</dbReference>
<dbReference type="AlphaFoldDB" id="A0A9E9LAG2"/>
<sequence>MNRFFIARYIEQDGAIWRACGSEKQFLPARKAVTGVPVRVSDERLFYASGYIDDAECFVSRYPEKV</sequence>
<proteinExistence type="predicted"/>